<dbReference type="InterPro" id="IPR001789">
    <property type="entry name" value="Sig_transdc_resp-reg_receiver"/>
</dbReference>
<feature type="domain" description="GGDEF" evidence="6">
    <location>
        <begin position="167"/>
        <end position="312"/>
    </location>
</feature>
<dbReference type="InterPro" id="IPR029787">
    <property type="entry name" value="Nucleotide_cyclase"/>
</dbReference>
<dbReference type="PROSITE" id="PS50883">
    <property type="entry name" value="EAL"/>
    <property type="match status" value="1"/>
</dbReference>
<dbReference type="Pfam" id="PF00990">
    <property type="entry name" value="GGDEF"/>
    <property type="match status" value="1"/>
</dbReference>
<evidence type="ECO:0000256" key="1">
    <source>
        <dbReference type="ARBA" id="ARBA00012282"/>
    </source>
</evidence>
<evidence type="ECO:0000259" key="4">
    <source>
        <dbReference type="PROSITE" id="PS50110"/>
    </source>
</evidence>
<keyword evidence="3" id="KW-0597">Phosphoprotein</keyword>
<dbReference type="Pfam" id="PF00563">
    <property type="entry name" value="EAL"/>
    <property type="match status" value="1"/>
</dbReference>
<sequence length="576" mass="64142">MKVRKDKNALIMMVDDEPIMMEIVQAHLEEAGYSRFISVEDSSKAFDVLAHQRPDILFLDLVMPEVSGFDVLERIRAHQEFAYLPVIVLTSSSDSFSKLRALEIGATDFLAKPVDASELKLRLRNTLTLKAYVDQLSSFDALTKLANRKSLREKMSWALKLDQLNENKTALLSVGLDRFGQVNESFGIQFGDVLLYQVAQRINDVVASRNKLLGLDRSEAEIYPARLAGDEFGVLIPSVNGRNHAASIARQIIAGISKPFNINGKELFVNARIGITVAPDDGLLSDELINTASTAMRQSKVENVESVRFYSQTNSHELKEKIELETALHKALENNELLLHYQPKVDLLTRKVRAAEALIRWQHPEKGMISPVVFIPLAEESGLILDIGDWVLNEACRQAAEWERSGLGDIEVSVNVSGPQFQEANYKAHVETALKASGLSPSLLMLELTESLAMHNVEASVKLLSSLKELGIGLSIDDFGTGYSSLSYLKRFPLDELKVDRSFITGIPDNEDEVRIVLAIIAMAKALRLSVVIEGVETEEQLTLLQGTQSDLIQGFYFSKPLAADDFRLFVEQFNH</sequence>
<dbReference type="PROSITE" id="PS50110">
    <property type="entry name" value="RESPONSE_REGULATORY"/>
    <property type="match status" value="1"/>
</dbReference>
<evidence type="ECO:0000256" key="2">
    <source>
        <dbReference type="ARBA" id="ARBA00022636"/>
    </source>
</evidence>
<dbReference type="SMART" id="SM00267">
    <property type="entry name" value="GGDEF"/>
    <property type="match status" value="1"/>
</dbReference>
<feature type="modified residue" description="4-aspartylphosphate" evidence="3">
    <location>
        <position position="60"/>
    </location>
</feature>
<dbReference type="Gene3D" id="3.30.70.270">
    <property type="match status" value="1"/>
</dbReference>
<dbReference type="FunFam" id="3.20.20.450:FF:000001">
    <property type="entry name" value="Cyclic di-GMP phosphodiesterase yahA"/>
    <property type="match status" value="1"/>
</dbReference>
<dbReference type="EC" id="3.1.4.52" evidence="1"/>
<dbReference type="CDD" id="cd01949">
    <property type="entry name" value="GGDEF"/>
    <property type="match status" value="1"/>
</dbReference>
<dbReference type="PROSITE" id="PS50887">
    <property type="entry name" value="GGDEF"/>
    <property type="match status" value="1"/>
</dbReference>
<proteinExistence type="predicted"/>
<dbReference type="InterPro" id="IPR011006">
    <property type="entry name" value="CheY-like_superfamily"/>
</dbReference>
<dbReference type="InterPro" id="IPR035919">
    <property type="entry name" value="EAL_sf"/>
</dbReference>
<dbReference type="Pfam" id="PF00072">
    <property type="entry name" value="Response_reg"/>
    <property type="match status" value="1"/>
</dbReference>
<dbReference type="InterPro" id="IPR052155">
    <property type="entry name" value="Biofilm_reg_signaling"/>
</dbReference>
<dbReference type="GO" id="GO:0071111">
    <property type="term" value="F:cyclic-guanylate-specific phosphodiesterase activity"/>
    <property type="evidence" value="ECO:0007669"/>
    <property type="project" value="UniProtKB-EC"/>
</dbReference>
<reference evidence="7 8" key="1">
    <citation type="submission" date="2018-11" db="EMBL/GenBank/DDBJ databases">
        <title>The draft genome sequence of Amphritea opalescens ANRC-JH13T.</title>
        <authorList>
            <person name="Fang Z."/>
            <person name="Zhang Y."/>
            <person name="Han X."/>
        </authorList>
    </citation>
    <scope>NUCLEOTIDE SEQUENCE [LARGE SCALE GENOMIC DNA]</scope>
    <source>
        <strain evidence="7 8">ANRC-JH13</strain>
    </source>
</reference>
<dbReference type="SMART" id="SM00448">
    <property type="entry name" value="REC"/>
    <property type="match status" value="1"/>
</dbReference>
<dbReference type="OrthoDB" id="9816034at2"/>
<dbReference type="Proteomes" id="UP000283087">
    <property type="component" value="Unassembled WGS sequence"/>
</dbReference>
<dbReference type="CDD" id="cd01948">
    <property type="entry name" value="EAL"/>
    <property type="match status" value="1"/>
</dbReference>
<keyword evidence="8" id="KW-1185">Reference proteome</keyword>
<dbReference type="InterPro" id="IPR001633">
    <property type="entry name" value="EAL_dom"/>
</dbReference>
<dbReference type="EMBL" id="RQXW01000004">
    <property type="protein sequence ID" value="RTE66720.1"/>
    <property type="molecule type" value="Genomic_DNA"/>
</dbReference>
<evidence type="ECO:0000259" key="6">
    <source>
        <dbReference type="PROSITE" id="PS50887"/>
    </source>
</evidence>
<dbReference type="GO" id="GO:0000160">
    <property type="term" value="P:phosphorelay signal transduction system"/>
    <property type="evidence" value="ECO:0007669"/>
    <property type="project" value="InterPro"/>
</dbReference>
<dbReference type="PANTHER" id="PTHR44757:SF2">
    <property type="entry name" value="BIOFILM ARCHITECTURE MAINTENANCE PROTEIN MBAA"/>
    <property type="match status" value="1"/>
</dbReference>
<keyword evidence="2" id="KW-0973">c-di-GMP</keyword>
<dbReference type="InterPro" id="IPR043128">
    <property type="entry name" value="Rev_trsase/Diguanyl_cyclase"/>
</dbReference>
<protein>
    <recommendedName>
        <fullName evidence="1">cyclic-guanylate-specific phosphodiesterase</fullName>
        <ecNumber evidence="1">3.1.4.52</ecNumber>
    </recommendedName>
</protein>
<dbReference type="SMART" id="SM00052">
    <property type="entry name" value="EAL"/>
    <property type="match status" value="1"/>
</dbReference>
<accession>A0A430KTB4</accession>
<evidence type="ECO:0000259" key="5">
    <source>
        <dbReference type="PROSITE" id="PS50883"/>
    </source>
</evidence>
<dbReference type="InterPro" id="IPR000160">
    <property type="entry name" value="GGDEF_dom"/>
</dbReference>
<dbReference type="SUPFAM" id="SSF55073">
    <property type="entry name" value="Nucleotide cyclase"/>
    <property type="match status" value="1"/>
</dbReference>
<dbReference type="NCBIfam" id="TIGR00254">
    <property type="entry name" value="GGDEF"/>
    <property type="match status" value="1"/>
</dbReference>
<dbReference type="PANTHER" id="PTHR44757">
    <property type="entry name" value="DIGUANYLATE CYCLASE DGCP"/>
    <property type="match status" value="1"/>
</dbReference>
<feature type="domain" description="EAL" evidence="5">
    <location>
        <begin position="321"/>
        <end position="575"/>
    </location>
</feature>
<dbReference type="SUPFAM" id="SSF52172">
    <property type="entry name" value="CheY-like"/>
    <property type="match status" value="1"/>
</dbReference>
<name>A0A430KTB4_9GAMM</name>
<comment type="caution">
    <text evidence="7">The sequence shown here is derived from an EMBL/GenBank/DDBJ whole genome shotgun (WGS) entry which is preliminary data.</text>
</comment>
<feature type="domain" description="Response regulatory" evidence="4">
    <location>
        <begin position="10"/>
        <end position="127"/>
    </location>
</feature>
<dbReference type="Gene3D" id="3.40.50.2300">
    <property type="match status" value="1"/>
</dbReference>
<evidence type="ECO:0000313" key="8">
    <source>
        <dbReference type="Proteomes" id="UP000283087"/>
    </source>
</evidence>
<dbReference type="RefSeq" id="WP_126157823.1">
    <property type="nucleotide sequence ID" value="NZ_RQXW01000004.1"/>
</dbReference>
<evidence type="ECO:0000313" key="7">
    <source>
        <dbReference type="EMBL" id="RTE66720.1"/>
    </source>
</evidence>
<dbReference type="AlphaFoldDB" id="A0A430KTB4"/>
<evidence type="ECO:0000256" key="3">
    <source>
        <dbReference type="PROSITE-ProRule" id="PRU00169"/>
    </source>
</evidence>
<gene>
    <name evidence="7" type="ORF">EH243_06480</name>
</gene>
<organism evidence="7 8">
    <name type="scientific">Amphritea opalescens</name>
    <dbReference type="NCBI Taxonomy" id="2490544"/>
    <lineage>
        <taxon>Bacteria</taxon>
        <taxon>Pseudomonadati</taxon>
        <taxon>Pseudomonadota</taxon>
        <taxon>Gammaproteobacteria</taxon>
        <taxon>Oceanospirillales</taxon>
        <taxon>Oceanospirillaceae</taxon>
        <taxon>Amphritea</taxon>
    </lineage>
</organism>
<dbReference type="SUPFAM" id="SSF141868">
    <property type="entry name" value="EAL domain-like"/>
    <property type="match status" value="1"/>
</dbReference>
<dbReference type="Gene3D" id="3.20.20.450">
    <property type="entry name" value="EAL domain"/>
    <property type="match status" value="1"/>
</dbReference>